<proteinExistence type="predicted"/>
<reference evidence="12 13" key="1">
    <citation type="journal article" date="2020" name="ISME J.">
        <title>Comparative genomics reveals insights into cyanobacterial evolution and habitat adaptation.</title>
        <authorList>
            <person name="Chen M.Y."/>
            <person name="Teng W.K."/>
            <person name="Zhao L."/>
            <person name="Hu C.X."/>
            <person name="Zhou Y.K."/>
            <person name="Han B.P."/>
            <person name="Song L.R."/>
            <person name="Shu W.S."/>
        </authorList>
    </citation>
    <scope>NUCLEOTIDE SEQUENCE [LARGE SCALE GENOMIC DNA]</scope>
    <source>
        <strain evidence="12 13">FACHB-362</strain>
    </source>
</reference>
<dbReference type="InterPro" id="IPR044068">
    <property type="entry name" value="CB"/>
</dbReference>
<evidence type="ECO:0000256" key="7">
    <source>
        <dbReference type="ARBA" id="ARBA00023172"/>
    </source>
</evidence>
<comment type="subcellular location">
    <subcellularLocation>
        <location evidence="1">Cytoplasm</location>
    </subcellularLocation>
</comment>
<evidence type="ECO:0000256" key="3">
    <source>
        <dbReference type="ARBA" id="ARBA00022618"/>
    </source>
</evidence>
<comment type="caution">
    <text evidence="12">The sequence shown here is derived from an EMBL/GenBank/DDBJ whole genome shotgun (WGS) entry which is preliminary data.</text>
</comment>
<dbReference type="InterPro" id="IPR050090">
    <property type="entry name" value="Tyrosine_recombinase_XerCD"/>
</dbReference>
<evidence type="ECO:0000313" key="12">
    <source>
        <dbReference type="EMBL" id="MBD2694819.1"/>
    </source>
</evidence>
<dbReference type="EMBL" id="JACJTQ010000062">
    <property type="protein sequence ID" value="MBD2694819.1"/>
    <property type="molecule type" value="Genomic_DNA"/>
</dbReference>
<feature type="domain" description="Core-binding (CB)" evidence="11">
    <location>
        <begin position="3"/>
        <end position="80"/>
    </location>
</feature>
<feature type="domain" description="Tyr recombinase" evidence="10">
    <location>
        <begin position="109"/>
        <end position="287"/>
    </location>
</feature>
<dbReference type="Gene3D" id="1.10.443.10">
    <property type="entry name" value="Intergrase catalytic core"/>
    <property type="match status" value="1"/>
</dbReference>
<evidence type="ECO:0000256" key="9">
    <source>
        <dbReference type="PROSITE-ProRule" id="PRU01248"/>
    </source>
</evidence>
<dbReference type="PANTHER" id="PTHR30349:SF77">
    <property type="entry name" value="TYROSINE RECOMBINASE XERC"/>
    <property type="match status" value="1"/>
</dbReference>
<dbReference type="Gene3D" id="1.10.150.130">
    <property type="match status" value="1"/>
</dbReference>
<gene>
    <name evidence="12" type="ORF">H6G68_24300</name>
</gene>
<evidence type="ECO:0000256" key="2">
    <source>
        <dbReference type="ARBA" id="ARBA00022490"/>
    </source>
</evidence>
<sequence>MTVTLAQVTTAFLAKQGLATSIVRTYELTLLPLLSEYGRLPIELITRQILIDYLNNLSNLKYSTHNRHQSIISALFNFAVAESYIKFNPINKLPSRKPQRQLGEHKTDEVSRYLSQSQLSIMYELVKSNPRLEAIVHLLHRTGARISELLGLSLSDVNQEERKFQVIGKGNKQRWCFYSQDTEEALKKYIKYYRYTNSPALFTAQQQFSNLVTRVSYEAVHADWVKITSSCEELKDVRLHDLRHTFATERVGLMGIEELRALMGHSSIQTTLRYQKVTSARAEEVAKKALNILTLNT</sequence>
<keyword evidence="3" id="KW-0132">Cell division</keyword>
<evidence type="ECO:0000256" key="5">
    <source>
        <dbReference type="ARBA" id="ARBA00022908"/>
    </source>
</evidence>
<dbReference type="SUPFAM" id="SSF56349">
    <property type="entry name" value="DNA breaking-rejoining enzymes"/>
    <property type="match status" value="1"/>
</dbReference>
<keyword evidence="5" id="KW-0229">DNA integration</keyword>
<organism evidence="12 13">
    <name type="scientific">Anabaena catenula FACHB-362</name>
    <dbReference type="NCBI Taxonomy" id="2692877"/>
    <lineage>
        <taxon>Bacteria</taxon>
        <taxon>Bacillati</taxon>
        <taxon>Cyanobacteriota</taxon>
        <taxon>Cyanophyceae</taxon>
        <taxon>Nostocales</taxon>
        <taxon>Nostocaceae</taxon>
        <taxon>Anabaena</taxon>
    </lineage>
</organism>
<dbReference type="RefSeq" id="WP_190908945.1">
    <property type="nucleotide sequence ID" value="NZ_JACJTQ010000062.1"/>
</dbReference>
<dbReference type="Pfam" id="PF00589">
    <property type="entry name" value="Phage_integrase"/>
    <property type="match status" value="1"/>
</dbReference>
<keyword evidence="7" id="KW-0233">DNA recombination</keyword>
<evidence type="ECO:0000259" key="11">
    <source>
        <dbReference type="PROSITE" id="PS51900"/>
    </source>
</evidence>
<dbReference type="PROSITE" id="PS51900">
    <property type="entry name" value="CB"/>
    <property type="match status" value="1"/>
</dbReference>
<keyword evidence="8" id="KW-0131">Cell cycle</keyword>
<dbReference type="InterPro" id="IPR002104">
    <property type="entry name" value="Integrase_catalytic"/>
</dbReference>
<evidence type="ECO:0000256" key="8">
    <source>
        <dbReference type="ARBA" id="ARBA00023306"/>
    </source>
</evidence>
<protein>
    <submittedName>
        <fullName evidence="12">Tyrosine-type recombinase/integrase</fullName>
    </submittedName>
</protein>
<evidence type="ECO:0000256" key="1">
    <source>
        <dbReference type="ARBA" id="ARBA00004496"/>
    </source>
</evidence>
<dbReference type="CDD" id="cd00397">
    <property type="entry name" value="DNA_BRE_C"/>
    <property type="match status" value="1"/>
</dbReference>
<dbReference type="InterPro" id="IPR011010">
    <property type="entry name" value="DNA_brk_join_enz"/>
</dbReference>
<dbReference type="PROSITE" id="PS51898">
    <property type="entry name" value="TYR_RECOMBINASE"/>
    <property type="match status" value="1"/>
</dbReference>
<evidence type="ECO:0000256" key="4">
    <source>
        <dbReference type="ARBA" id="ARBA00022829"/>
    </source>
</evidence>
<dbReference type="PANTHER" id="PTHR30349">
    <property type="entry name" value="PHAGE INTEGRASE-RELATED"/>
    <property type="match status" value="1"/>
</dbReference>
<evidence type="ECO:0000259" key="10">
    <source>
        <dbReference type="PROSITE" id="PS51898"/>
    </source>
</evidence>
<dbReference type="InterPro" id="IPR010998">
    <property type="entry name" value="Integrase_recombinase_N"/>
</dbReference>
<keyword evidence="2" id="KW-0963">Cytoplasm</keyword>
<keyword evidence="6 9" id="KW-0238">DNA-binding</keyword>
<dbReference type="InterPro" id="IPR013762">
    <property type="entry name" value="Integrase-like_cat_sf"/>
</dbReference>
<accession>A0ABR8JBT6</accession>
<name>A0ABR8JBT6_9NOST</name>
<dbReference type="Proteomes" id="UP000660381">
    <property type="component" value="Unassembled WGS sequence"/>
</dbReference>
<evidence type="ECO:0000313" key="13">
    <source>
        <dbReference type="Proteomes" id="UP000660381"/>
    </source>
</evidence>
<keyword evidence="4" id="KW-0159">Chromosome partition</keyword>
<evidence type="ECO:0000256" key="6">
    <source>
        <dbReference type="ARBA" id="ARBA00023125"/>
    </source>
</evidence>
<keyword evidence="13" id="KW-1185">Reference proteome</keyword>